<sequence>MKNLLWETVANPPHNWYIVQSIALLCMWPFPTSSLSTDTTLMLINIAQTIAMQLGLHQPDAIQDFSRIKRNLTKAEISEVVKTCMSYTYGIALFSSESMIDRVCDDEDAYAVPQSMKHQLLIYRFSARVNKFMSKDLSRTENSFRPQETISVLKLLECEFADLARSVGQTLAADNEILLYGTGLQLYVFYLLDAGESLTRKMGLLKAFDTSKALVTKLQKMDAVSDFMRHCPASYSRMTSLAALFLLRLERSKFADTLGVEGGEQAFNAALSLLRRTTSEENDLTDRTSKILAQLWSVQGRSQQCSQEPRLKLRSRLAASLLHDELWNWRETFGGQGSASHTPLREPVDGQIPEKGLDLQNALSLPSDPTIDRLSFEDLFDVEMMSLLPFNFESEIPPNAGIFSDLLP</sequence>
<dbReference type="GO" id="GO:0005634">
    <property type="term" value="C:nucleus"/>
    <property type="evidence" value="ECO:0007669"/>
    <property type="project" value="UniProtKB-SubCell"/>
</dbReference>
<reference evidence="6" key="2">
    <citation type="journal article" date="2023" name="IMA Fungus">
        <title>Comparative genomic study of the Penicillium genus elucidates a diverse pangenome and 15 lateral gene transfer events.</title>
        <authorList>
            <person name="Petersen C."/>
            <person name="Sorensen T."/>
            <person name="Nielsen M.R."/>
            <person name="Sondergaard T.E."/>
            <person name="Sorensen J.L."/>
            <person name="Fitzpatrick D.A."/>
            <person name="Frisvad J.C."/>
            <person name="Nielsen K.L."/>
        </authorList>
    </citation>
    <scope>NUCLEOTIDE SEQUENCE</scope>
    <source>
        <strain evidence="6">IBT 15544</strain>
    </source>
</reference>
<dbReference type="GO" id="GO:0000976">
    <property type="term" value="F:transcription cis-regulatory region binding"/>
    <property type="evidence" value="ECO:0007669"/>
    <property type="project" value="TreeGrafter"/>
</dbReference>
<dbReference type="PANTHER" id="PTHR31845">
    <property type="entry name" value="FINGER DOMAIN PROTEIN, PUTATIVE-RELATED"/>
    <property type="match status" value="1"/>
</dbReference>
<dbReference type="GeneID" id="83183247"/>
<dbReference type="RefSeq" id="XP_058305934.1">
    <property type="nucleotide sequence ID" value="XM_058455946.1"/>
</dbReference>
<organism evidence="6 7">
    <name type="scientific">Penicillium cinerascens</name>
    <dbReference type="NCBI Taxonomy" id="70096"/>
    <lineage>
        <taxon>Eukaryota</taxon>
        <taxon>Fungi</taxon>
        <taxon>Dikarya</taxon>
        <taxon>Ascomycota</taxon>
        <taxon>Pezizomycotina</taxon>
        <taxon>Eurotiomycetes</taxon>
        <taxon>Eurotiomycetidae</taxon>
        <taxon>Eurotiales</taxon>
        <taxon>Aspergillaceae</taxon>
        <taxon>Penicillium</taxon>
    </lineage>
</organism>
<keyword evidence="5" id="KW-0539">Nucleus</keyword>
<evidence type="ECO:0008006" key="8">
    <source>
        <dbReference type="Google" id="ProtNLM"/>
    </source>
</evidence>
<proteinExistence type="predicted"/>
<dbReference type="EMBL" id="JAPQKR010000015">
    <property type="protein sequence ID" value="KAJ5195446.1"/>
    <property type="molecule type" value="Genomic_DNA"/>
</dbReference>
<dbReference type="Proteomes" id="UP001150904">
    <property type="component" value="Unassembled WGS sequence"/>
</dbReference>
<keyword evidence="4" id="KW-0804">Transcription</keyword>
<keyword evidence="7" id="KW-1185">Reference proteome</keyword>
<keyword evidence="3" id="KW-0238">DNA-binding</keyword>
<gene>
    <name evidence="6" type="ORF">N7498_008884</name>
</gene>
<evidence type="ECO:0000256" key="4">
    <source>
        <dbReference type="ARBA" id="ARBA00023163"/>
    </source>
</evidence>
<comment type="subcellular location">
    <subcellularLocation>
        <location evidence="1">Nucleus</location>
    </subcellularLocation>
</comment>
<evidence type="ECO:0000256" key="2">
    <source>
        <dbReference type="ARBA" id="ARBA00023015"/>
    </source>
</evidence>
<evidence type="ECO:0000313" key="7">
    <source>
        <dbReference type="Proteomes" id="UP001150904"/>
    </source>
</evidence>
<keyword evidence="2" id="KW-0805">Transcription regulation</keyword>
<dbReference type="AlphaFoldDB" id="A0A9W9MA36"/>
<evidence type="ECO:0000313" key="6">
    <source>
        <dbReference type="EMBL" id="KAJ5195446.1"/>
    </source>
</evidence>
<evidence type="ECO:0000256" key="1">
    <source>
        <dbReference type="ARBA" id="ARBA00004123"/>
    </source>
</evidence>
<dbReference type="OrthoDB" id="3163292at2759"/>
<accession>A0A9W9MA36</accession>
<evidence type="ECO:0000256" key="3">
    <source>
        <dbReference type="ARBA" id="ARBA00023125"/>
    </source>
</evidence>
<evidence type="ECO:0000256" key="5">
    <source>
        <dbReference type="ARBA" id="ARBA00023242"/>
    </source>
</evidence>
<reference evidence="6" key="1">
    <citation type="submission" date="2022-12" db="EMBL/GenBank/DDBJ databases">
        <authorList>
            <person name="Petersen C."/>
        </authorList>
    </citation>
    <scope>NUCLEOTIDE SEQUENCE</scope>
    <source>
        <strain evidence="6">IBT 15544</strain>
    </source>
</reference>
<comment type="caution">
    <text evidence="6">The sequence shown here is derived from an EMBL/GenBank/DDBJ whole genome shotgun (WGS) entry which is preliminary data.</text>
</comment>
<dbReference type="PANTHER" id="PTHR31845:SF21">
    <property type="entry name" value="REGULATORY PROTEIN LEU3"/>
    <property type="match status" value="1"/>
</dbReference>
<name>A0A9W9MA36_9EURO</name>
<dbReference type="InterPro" id="IPR051089">
    <property type="entry name" value="prtT"/>
</dbReference>
<dbReference type="GO" id="GO:0000981">
    <property type="term" value="F:DNA-binding transcription factor activity, RNA polymerase II-specific"/>
    <property type="evidence" value="ECO:0007669"/>
    <property type="project" value="TreeGrafter"/>
</dbReference>
<protein>
    <recommendedName>
        <fullName evidence="8">Transcription factor domain-containing protein</fullName>
    </recommendedName>
</protein>